<dbReference type="InterPro" id="IPR016176">
    <property type="entry name" value="Cbl-dep_enz_cat"/>
</dbReference>
<dbReference type="Pfam" id="PF02310">
    <property type="entry name" value="B12-binding"/>
    <property type="match status" value="1"/>
</dbReference>
<dbReference type="PROSITE" id="PS00544">
    <property type="entry name" value="METMALONYL_COA_MUTASE"/>
    <property type="match status" value="1"/>
</dbReference>
<dbReference type="NCBIfam" id="TIGR00641">
    <property type="entry name" value="acid_CoA_mut_N"/>
    <property type="match status" value="1"/>
</dbReference>
<keyword evidence="5" id="KW-0479">Metal-binding</keyword>
<evidence type="ECO:0000256" key="3">
    <source>
        <dbReference type="ARBA" id="ARBA00012398"/>
    </source>
</evidence>
<dbReference type="PROSITE" id="PS51332">
    <property type="entry name" value="B12_BINDING"/>
    <property type="match status" value="1"/>
</dbReference>
<reference evidence="9 10" key="1">
    <citation type="submission" date="2016-05" db="EMBL/GenBank/DDBJ databases">
        <title>Nuclear genome of Blastocystis sp. subtype 1 NandII.</title>
        <authorList>
            <person name="Gentekaki E."/>
            <person name="Curtis B."/>
            <person name="Stairs C."/>
            <person name="Eme L."/>
            <person name="Herman E."/>
            <person name="Klimes V."/>
            <person name="Arias M.C."/>
            <person name="Elias M."/>
            <person name="Hilliou F."/>
            <person name="Klute M."/>
            <person name="Malik S.-B."/>
            <person name="Pightling A."/>
            <person name="Rachubinski R."/>
            <person name="Salas D."/>
            <person name="Schlacht A."/>
            <person name="Suga H."/>
            <person name="Archibald J."/>
            <person name="Ball S.G."/>
            <person name="Clark G."/>
            <person name="Dacks J."/>
            <person name="Van Der Giezen M."/>
            <person name="Tsaousis A."/>
            <person name="Roger A."/>
        </authorList>
    </citation>
    <scope>NUCLEOTIDE SEQUENCE [LARGE SCALE GENOMIC DNA]</scope>
    <source>
        <strain evidence="10">ATCC 50177 / NandII</strain>
    </source>
</reference>
<comment type="similarity">
    <text evidence="2">Belongs to the methylmalonyl-CoA mutase family.</text>
</comment>
<dbReference type="NCBIfam" id="TIGR00640">
    <property type="entry name" value="acid_CoA_mut_C"/>
    <property type="match status" value="1"/>
</dbReference>
<feature type="domain" description="B12-binding" evidence="8">
    <location>
        <begin position="609"/>
        <end position="741"/>
    </location>
</feature>
<proteinExistence type="inferred from homology"/>
<dbReference type="PANTHER" id="PTHR48101:SF4">
    <property type="entry name" value="METHYLMALONYL-COA MUTASE, MITOCHONDRIAL"/>
    <property type="match status" value="1"/>
</dbReference>
<dbReference type="Gene3D" id="3.40.50.280">
    <property type="entry name" value="Cobalamin-binding domain"/>
    <property type="match status" value="1"/>
</dbReference>
<dbReference type="Pfam" id="PF01642">
    <property type="entry name" value="MM_CoA_mutase"/>
    <property type="match status" value="1"/>
</dbReference>
<dbReference type="GO" id="GO:0004494">
    <property type="term" value="F:methylmalonyl-CoA mutase activity"/>
    <property type="evidence" value="ECO:0007669"/>
    <property type="project" value="UniProtKB-EC"/>
</dbReference>
<dbReference type="InterPro" id="IPR058549">
    <property type="entry name" value="MeMalonylCoA_mutase_a/b_site"/>
</dbReference>
<keyword evidence="4" id="KW-0846">Cobalamin</keyword>
<dbReference type="NCBIfam" id="NF006944">
    <property type="entry name" value="PRK09426.1"/>
    <property type="match status" value="1"/>
</dbReference>
<evidence type="ECO:0000256" key="4">
    <source>
        <dbReference type="ARBA" id="ARBA00022628"/>
    </source>
</evidence>
<evidence type="ECO:0000259" key="8">
    <source>
        <dbReference type="PROSITE" id="PS51332"/>
    </source>
</evidence>
<gene>
    <name evidence="9" type="ORF">AV274_1492</name>
</gene>
<keyword evidence="6" id="KW-0413">Isomerase</keyword>
<dbReference type="CDD" id="cd02071">
    <property type="entry name" value="MM_CoA_mut_B12_BD"/>
    <property type="match status" value="1"/>
</dbReference>
<evidence type="ECO:0000256" key="6">
    <source>
        <dbReference type="ARBA" id="ARBA00023235"/>
    </source>
</evidence>
<dbReference type="InterPro" id="IPR006158">
    <property type="entry name" value="Cobalamin-bd"/>
</dbReference>
<dbReference type="EMBL" id="LXWW01000061">
    <property type="protein sequence ID" value="OAO16778.1"/>
    <property type="molecule type" value="Genomic_DNA"/>
</dbReference>
<accession>A0A196SIB1</accession>
<dbReference type="PANTHER" id="PTHR48101">
    <property type="entry name" value="METHYLMALONYL-COA MUTASE, MITOCHONDRIAL-RELATED"/>
    <property type="match status" value="1"/>
</dbReference>
<dbReference type="InterPro" id="IPR036724">
    <property type="entry name" value="Cobalamin-bd_sf"/>
</dbReference>
<dbReference type="InterPro" id="IPR006159">
    <property type="entry name" value="Acid_CoA_mut_C"/>
</dbReference>
<dbReference type="EC" id="5.4.99.2" evidence="3"/>
<dbReference type="CDD" id="cd03679">
    <property type="entry name" value="MM_CoA_mutase_alpha_like"/>
    <property type="match status" value="1"/>
</dbReference>
<dbReference type="InterPro" id="IPR006098">
    <property type="entry name" value="MMCoA_mutase_a_cat"/>
</dbReference>
<name>A0A196SIB1_BLAHN</name>
<evidence type="ECO:0000256" key="5">
    <source>
        <dbReference type="ARBA" id="ARBA00022723"/>
    </source>
</evidence>
<dbReference type="SUPFAM" id="SSF51703">
    <property type="entry name" value="Cobalamin (vitamin B12)-dependent enzymes"/>
    <property type="match status" value="1"/>
</dbReference>
<dbReference type="FunFam" id="3.20.20.240:FF:000001">
    <property type="entry name" value="Probable methylmalonyl-coa mutase"/>
    <property type="match status" value="1"/>
</dbReference>
<evidence type="ECO:0000256" key="7">
    <source>
        <dbReference type="ARBA" id="ARBA00023285"/>
    </source>
</evidence>
<evidence type="ECO:0000313" key="10">
    <source>
        <dbReference type="Proteomes" id="UP000078348"/>
    </source>
</evidence>
<dbReference type="Gene3D" id="3.20.20.240">
    <property type="entry name" value="Methylmalonyl-CoA mutase"/>
    <property type="match status" value="1"/>
</dbReference>
<evidence type="ECO:0000256" key="1">
    <source>
        <dbReference type="ARBA" id="ARBA00001922"/>
    </source>
</evidence>
<dbReference type="InterPro" id="IPR006099">
    <property type="entry name" value="MeMalonylCoA_mutase_a/b_cat"/>
</dbReference>
<evidence type="ECO:0000256" key="2">
    <source>
        <dbReference type="ARBA" id="ARBA00008465"/>
    </source>
</evidence>
<protein>
    <recommendedName>
        <fullName evidence="3">methylmalonyl-CoA mutase</fullName>
        <ecNumber evidence="3">5.4.99.2</ecNumber>
    </recommendedName>
</protein>
<dbReference type="OrthoDB" id="198977at2759"/>
<comment type="caution">
    <text evidence="9">The sequence shown here is derived from an EMBL/GenBank/DDBJ whole genome shotgun (WGS) entry which is preliminary data.</text>
</comment>
<dbReference type="GO" id="GO:0019678">
    <property type="term" value="P:propionate metabolic process, methylmalonyl pathway"/>
    <property type="evidence" value="ECO:0007669"/>
    <property type="project" value="TreeGrafter"/>
</dbReference>
<dbReference type="GO" id="GO:0031419">
    <property type="term" value="F:cobalamin binding"/>
    <property type="evidence" value="ECO:0007669"/>
    <property type="project" value="UniProtKB-KW"/>
</dbReference>
<dbReference type="GO" id="GO:0046872">
    <property type="term" value="F:metal ion binding"/>
    <property type="evidence" value="ECO:0007669"/>
    <property type="project" value="UniProtKB-KW"/>
</dbReference>
<comment type="cofactor">
    <cofactor evidence="1">
        <name>adenosylcob(III)alamin</name>
        <dbReference type="ChEBI" id="CHEBI:18408"/>
    </cofactor>
</comment>
<dbReference type="AlphaFoldDB" id="A0A196SIB1"/>
<keyword evidence="7" id="KW-0170">Cobalt</keyword>
<sequence length="741" mass="81853">MLAVSRQLTKSSVRAFAVTPYPEAWVKLATKELKGASPDTLNFKTPEGIQMKPLFRKCDIEDIQTEDCPAIYPFTRGPYATMYTKKPWTIRQYAGFSTAEASNAFYRKNLAAGQQGLSVAFDLATHRGYDSDHPRVVGDVGMAGVAIDSVEDMKVLFNGIPLDKMSVSMTMNGAVLPIMAFYVIAAEEQGVKQELLRGTIQNDILKEFMVRNTFIYPPHESLRVIQDIMGYTSVHMPKFNSISISGYHMQEAGADAMLEMAFTIADGIEYVRTAEAAGVSVDKVAPRLSFFFGMGMNFYMEVAKLRAARQLWAKRIQKHFHPENRKSLLLRTHCQTSGYSLTEQDPYNNIIRTTIEAMAAVMGGTQSLHTNALDEALGLPTEFSARIARNTQLIIQEETGICKTVDPWGGSYVIEYLTNELVKGADKIIDEVEALGGMTKAIASGMPKLRIEEAAARKQARIDSGKETIVGVNKYKLQKDDSKVEVREVDNTEVRNSQIARLKDLKAHRDPEAVRRALEALEYSSKLTEPTGKGTDPNNLMNLSINAARVRCTLGEISDALEHHWGRYTPHNEMVHGAYQQEFAEDSQTKEFQAVCDRCKAFEQKTGRRPRVYIAKMGQDGHDRGAKVVGTGLADIGFDVDVGPLFQTPAEAARAAVDADVHAVGASSLAAGHKTLIPELIECLKKEGRDDIVVFAGGVIPPKDYDFLYKRGVSAVYGPGTRIPTCANGILEILEKKNIKL</sequence>
<evidence type="ECO:0000313" key="9">
    <source>
        <dbReference type="EMBL" id="OAO16778.1"/>
    </source>
</evidence>
<dbReference type="GO" id="GO:0005739">
    <property type="term" value="C:mitochondrion"/>
    <property type="evidence" value="ECO:0007669"/>
    <property type="project" value="TreeGrafter"/>
</dbReference>
<dbReference type="STRING" id="478820.A0A196SIB1"/>
<dbReference type="SUPFAM" id="SSF52242">
    <property type="entry name" value="Cobalamin (vitamin B12)-binding domain"/>
    <property type="match status" value="1"/>
</dbReference>
<organism evidence="9 10">
    <name type="scientific">Blastocystis sp. subtype 1 (strain ATCC 50177 / NandII)</name>
    <dbReference type="NCBI Taxonomy" id="478820"/>
    <lineage>
        <taxon>Eukaryota</taxon>
        <taxon>Sar</taxon>
        <taxon>Stramenopiles</taxon>
        <taxon>Bigyra</taxon>
        <taxon>Opalozoa</taxon>
        <taxon>Opalinata</taxon>
        <taxon>Blastocystidae</taxon>
        <taxon>Blastocystis</taxon>
    </lineage>
</organism>
<keyword evidence="10" id="KW-1185">Reference proteome</keyword>
<dbReference type="Proteomes" id="UP000078348">
    <property type="component" value="Unassembled WGS sequence"/>
</dbReference>